<sequence>MISDAKREQAIFKHPRNSSSINLDFFGVWSMPGRRVYCRIASVRHEYRFIFDGALG</sequence>
<gene>
    <name evidence="1" type="ORF">BSIN_0477</name>
</gene>
<reference evidence="1 2" key="1">
    <citation type="submission" date="2017-04" db="EMBL/GenBank/DDBJ databases">
        <authorList>
            <person name="Afonso C.L."/>
            <person name="Miller P.J."/>
            <person name="Scott M.A."/>
            <person name="Spackman E."/>
            <person name="Goraichik I."/>
            <person name="Dimitrov K.M."/>
            <person name="Suarez D.L."/>
            <person name="Swayne D.E."/>
        </authorList>
    </citation>
    <scope>NUCLEOTIDE SEQUENCE [LARGE SCALE GENOMIC DNA]</scope>
    <source>
        <strain evidence="1">LMG 28154</strain>
    </source>
</reference>
<name>A0A238H725_9BURK</name>
<protein>
    <submittedName>
        <fullName evidence="1">Uncharacterized protein</fullName>
    </submittedName>
</protein>
<evidence type="ECO:0000313" key="2">
    <source>
        <dbReference type="Proteomes" id="UP000198460"/>
    </source>
</evidence>
<dbReference type="Proteomes" id="UP000198460">
    <property type="component" value="Unassembled WGS sequence"/>
</dbReference>
<accession>A0A238H725</accession>
<dbReference type="AlphaFoldDB" id="A0A238H725"/>
<evidence type="ECO:0000313" key="1">
    <source>
        <dbReference type="EMBL" id="SMG00827.1"/>
    </source>
</evidence>
<dbReference type="EMBL" id="FXAN01000061">
    <property type="protein sequence ID" value="SMG00827.1"/>
    <property type="molecule type" value="Genomic_DNA"/>
</dbReference>
<organism evidence="1 2">
    <name type="scientific">Burkholderia singularis</name>
    <dbReference type="NCBI Taxonomy" id="1503053"/>
    <lineage>
        <taxon>Bacteria</taxon>
        <taxon>Pseudomonadati</taxon>
        <taxon>Pseudomonadota</taxon>
        <taxon>Betaproteobacteria</taxon>
        <taxon>Burkholderiales</taxon>
        <taxon>Burkholderiaceae</taxon>
        <taxon>Burkholderia</taxon>
        <taxon>pseudomallei group</taxon>
    </lineage>
</organism>
<proteinExistence type="predicted"/>